<dbReference type="SMART" id="SM00315">
    <property type="entry name" value="RGS"/>
    <property type="match status" value="1"/>
</dbReference>
<dbReference type="PANTHER" id="PTHR47636">
    <property type="entry name" value="TRANSCRIPTIONAL REGULATORY PROTEIN RCO1"/>
    <property type="match status" value="1"/>
</dbReference>
<dbReference type="PROSITE" id="PS50016">
    <property type="entry name" value="ZF_PHD_2"/>
    <property type="match status" value="1"/>
</dbReference>
<dbReference type="PANTHER" id="PTHR47636:SF1">
    <property type="entry name" value="TRANSCRIPTIONAL REGULATORY PROTEIN RCO1"/>
    <property type="match status" value="1"/>
</dbReference>
<feature type="transmembrane region" description="Helical" evidence="6">
    <location>
        <begin position="378"/>
        <end position="396"/>
    </location>
</feature>
<keyword evidence="6" id="KW-1133">Transmembrane helix</keyword>
<evidence type="ECO:0000256" key="1">
    <source>
        <dbReference type="ARBA" id="ARBA00022723"/>
    </source>
</evidence>
<dbReference type="InterPro" id="IPR052819">
    <property type="entry name" value="Chromatin_regulatory_protein"/>
</dbReference>
<reference evidence="9" key="1">
    <citation type="submission" date="2021-06" db="EMBL/GenBank/DDBJ databases">
        <authorList>
            <person name="Kallberg Y."/>
            <person name="Tangrot J."/>
            <person name="Rosling A."/>
        </authorList>
    </citation>
    <scope>NUCLEOTIDE SEQUENCE</scope>
    <source>
        <strain evidence="9">FL966</strain>
    </source>
</reference>
<feature type="transmembrane region" description="Helical" evidence="6">
    <location>
        <begin position="293"/>
        <end position="313"/>
    </location>
</feature>
<dbReference type="PROSITE" id="PS50132">
    <property type="entry name" value="RGS"/>
    <property type="match status" value="1"/>
</dbReference>
<evidence type="ECO:0000256" key="2">
    <source>
        <dbReference type="ARBA" id="ARBA00022771"/>
    </source>
</evidence>
<dbReference type="InterPro" id="IPR011011">
    <property type="entry name" value="Znf_FYVE_PHD"/>
</dbReference>
<feature type="compositionally biased region" description="Polar residues" evidence="5">
    <location>
        <begin position="123"/>
        <end position="143"/>
    </location>
</feature>
<keyword evidence="6" id="KW-0472">Membrane</keyword>
<dbReference type="InterPro" id="IPR044926">
    <property type="entry name" value="RGS_subdomain_2"/>
</dbReference>
<dbReference type="PROSITE" id="PS01359">
    <property type="entry name" value="ZF_PHD_1"/>
    <property type="match status" value="1"/>
</dbReference>
<protein>
    <submittedName>
        <fullName evidence="9">15880_t:CDS:1</fullName>
    </submittedName>
</protein>
<dbReference type="GO" id="GO:0006357">
    <property type="term" value="P:regulation of transcription by RNA polymerase II"/>
    <property type="evidence" value="ECO:0007669"/>
    <property type="project" value="TreeGrafter"/>
</dbReference>
<dbReference type="InterPro" id="IPR019787">
    <property type="entry name" value="Znf_PHD-finger"/>
</dbReference>
<dbReference type="AlphaFoldDB" id="A0A9N9HVM1"/>
<evidence type="ECO:0000259" key="7">
    <source>
        <dbReference type="PROSITE" id="PS50016"/>
    </source>
</evidence>
<proteinExistence type="predicted"/>
<evidence type="ECO:0000256" key="4">
    <source>
        <dbReference type="PROSITE-ProRule" id="PRU00146"/>
    </source>
</evidence>
<keyword evidence="3" id="KW-0862">Zinc</keyword>
<dbReference type="InterPro" id="IPR013083">
    <property type="entry name" value="Znf_RING/FYVE/PHD"/>
</dbReference>
<sequence>MSKDHTISGSEKGQRLARTKYPTYDRDKLPTLQEVLSRKTAPPVCLYNFYLYMRDREQASEYLDFYLDVLEHENICKAFVKDVKKLGLDINIEYPEYERYRPAGIAPEKGKLSRLSVATSNDGGVQRQLSASSRESNITNSTGGVFDTPSRPESPYSGQHIIDIATASKASRFTRHRDSVRSNKTNTTTGNLSFYGRERPFTKEDLRESAERIYYRYINEDSEKEIELSDHTREKIRLIFEEESGTLNKRADPWIFYEAKREIFEFMQREHFPRFLEARAFGNMNILQTMLRLVLGLFFLFIGFATALSLIFLNVEPRAVRIWCLIPILMGVTNLFANQKELSPLFVLLKISETKFARFQRVSEPYIYKLHIKKGIEIFLKSLIISIVITAIFVAVPGHRLVFPSPNSPTNSPRHIIHTRGALAAVGANNYTQNNHDQCDACGYGGRLMCCDACPKAFHFTCLVPPLDVDNPPKGNWYCRECKSDRASPSMPAQGPFQELIYKARCSNPKSYLLPEHVRNAFEDVGTGPHGEYVDTNKVKFEQKDRNGFTLEPDHHRMIDDNGKLIRCFQCKLPPSKSKLIMSCDFCDLHWHFDCLDLPLVIPIPANKKWMCPCHVDHALPPLRRLCSDNNLPFSDNTAIEYSPQKKMHIECDPEFYLNDKLHKLPKHGVKLNYIEQIIDNLQKEKEAEKSYQFDDMNDDIKDDNICSDSHDDERSFLKNDERKILINNPHIDERPADRDVQQMVMEGSPTFQVTNESGVTFDEPISPKRAREGDELKDSKFFLVSDNTNKKSIDQPRVKRTRQDEEIKIEKSCINAIEGSETISHCMTHAVDMSSNSEKPNSESTFSDEIFEIEERLEKNEEAYKENPLRLLMEVALVDM</sequence>
<dbReference type="Gene3D" id="2.30.30.1150">
    <property type="match status" value="1"/>
</dbReference>
<comment type="caution">
    <text evidence="9">The sequence shown here is derived from an EMBL/GenBank/DDBJ whole genome shotgun (WGS) entry which is preliminary data.</text>
</comment>
<feature type="region of interest" description="Disordered" evidence="5">
    <location>
        <begin position="123"/>
        <end position="153"/>
    </location>
</feature>
<keyword evidence="2 4" id="KW-0863">Zinc-finger</keyword>
<evidence type="ECO:0000256" key="3">
    <source>
        <dbReference type="ARBA" id="ARBA00022833"/>
    </source>
</evidence>
<dbReference type="CDD" id="cd15534">
    <property type="entry name" value="PHD2_PHF12_Rco1"/>
    <property type="match status" value="1"/>
</dbReference>
<dbReference type="GO" id="GO:0032221">
    <property type="term" value="C:Rpd3S complex"/>
    <property type="evidence" value="ECO:0007669"/>
    <property type="project" value="TreeGrafter"/>
</dbReference>
<keyword evidence="10" id="KW-1185">Reference proteome</keyword>
<organism evidence="9 10">
    <name type="scientific">Cetraspora pellucida</name>
    <dbReference type="NCBI Taxonomy" id="1433469"/>
    <lineage>
        <taxon>Eukaryota</taxon>
        <taxon>Fungi</taxon>
        <taxon>Fungi incertae sedis</taxon>
        <taxon>Mucoromycota</taxon>
        <taxon>Glomeromycotina</taxon>
        <taxon>Glomeromycetes</taxon>
        <taxon>Diversisporales</taxon>
        <taxon>Gigasporaceae</taxon>
        <taxon>Cetraspora</taxon>
    </lineage>
</organism>
<feature type="compositionally biased region" description="Polar residues" evidence="5">
    <location>
        <begin position="182"/>
        <end position="192"/>
    </location>
</feature>
<evidence type="ECO:0000259" key="8">
    <source>
        <dbReference type="PROSITE" id="PS50132"/>
    </source>
</evidence>
<feature type="non-terminal residue" evidence="9">
    <location>
        <position position="1"/>
    </location>
</feature>
<dbReference type="Gene3D" id="3.30.40.10">
    <property type="entry name" value="Zinc/RING finger domain, C3HC4 (zinc finger)"/>
    <property type="match status" value="1"/>
</dbReference>
<evidence type="ECO:0000313" key="10">
    <source>
        <dbReference type="Proteomes" id="UP000789759"/>
    </source>
</evidence>
<keyword evidence="1" id="KW-0479">Metal-binding</keyword>
<dbReference type="InterPro" id="IPR036305">
    <property type="entry name" value="RGS_sf"/>
</dbReference>
<dbReference type="InterPro" id="IPR019786">
    <property type="entry name" value="Zinc_finger_PHD-type_CS"/>
</dbReference>
<dbReference type="SUPFAM" id="SSF57903">
    <property type="entry name" value="FYVE/PHD zinc finger"/>
    <property type="match status" value="2"/>
</dbReference>
<name>A0A9N9HVM1_9GLOM</name>
<dbReference type="CDD" id="cd15539">
    <property type="entry name" value="PHD1_AIRE"/>
    <property type="match status" value="1"/>
</dbReference>
<evidence type="ECO:0000256" key="6">
    <source>
        <dbReference type="SAM" id="Phobius"/>
    </source>
</evidence>
<dbReference type="Pfam" id="PF00615">
    <property type="entry name" value="RGS"/>
    <property type="match status" value="1"/>
</dbReference>
<dbReference type="GO" id="GO:0008270">
    <property type="term" value="F:zinc ion binding"/>
    <property type="evidence" value="ECO:0007669"/>
    <property type="project" value="UniProtKB-KW"/>
</dbReference>
<evidence type="ECO:0000256" key="5">
    <source>
        <dbReference type="SAM" id="MobiDB-lite"/>
    </source>
</evidence>
<accession>A0A9N9HVM1</accession>
<dbReference type="CDD" id="cd07440">
    <property type="entry name" value="RGS"/>
    <property type="match status" value="1"/>
</dbReference>
<feature type="domain" description="PHD-type" evidence="7">
    <location>
        <begin position="436"/>
        <end position="485"/>
    </location>
</feature>
<feature type="region of interest" description="Disordered" evidence="5">
    <location>
        <begin position="173"/>
        <end position="195"/>
    </location>
</feature>
<dbReference type="Gene3D" id="1.10.167.10">
    <property type="entry name" value="Regulator of G-protein Signalling 4, domain 2"/>
    <property type="match status" value="1"/>
</dbReference>
<keyword evidence="6" id="KW-0812">Transmembrane</keyword>
<dbReference type="Proteomes" id="UP000789759">
    <property type="component" value="Unassembled WGS sequence"/>
</dbReference>
<feature type="domain" description="RGS" evidence="8">
    <location>
        <begin position="198"/>
        <end position="285"/>
    </location>
</feature>
<dbReference type="Pfam" id="PF00628">
    <property type="entry name" value="PHD"/>
    <property type="match status" value="1"/>
</dbReference>
<dbReference type="EMBL" id="CAJVQA010011583">
    <property type="protein sequence ID" value="CAG8708799.1"/>
    <property type="molecule type" value="Genomic_DNA"/>
</dbReference>
<dbReference type="SUPFAM" id="SSF48097">
    <property type="entry name" value="Regulator of G-protein signaling, RGS"/>
    <property type="match status" value="1"/>
</dbReference>
<dbReference type="OrthoDB" id="5876363at2759"/>
<dbReference type="InterPro" id="IPR016137">
    <property type="entry name" value="RGS"/>
</dbReference>
<gene>
    <name evidence="9" type="ORF">CPELLU_LOCUS12215</name>
</gene>
<dbReference type="PRINTS" id="PR01301">
    <property type="entry name" value="RGSPROTEIN"/>
</dbReference>
<dbReference type="SMART" id="SM00249">
    <property type="entry name" value="PHD"/>
    <property type="match status" value="2"/>
</dbReference>
<evidence type="ECO:0000313" key="9">
    <source>
        <dbReference type="EMBL" id="CAG8708799.1"/>
    </source>
</evidence>
<dbReference type="InterPro" id="IPR001965">
    <property type="entry name" value="Znf_PHD"/>
</dbReference>